<evidence type="ECO:0000256" key="1">
    <source>
        <dbReference type="SAM" id="MobiDB-lite"/>
    </source>
</evidence>
<evidence type="ECO:0000313" key="3">
    <source>
        <dbReference type="Proteomes" id="UP000255099"/>
    </source>
</evidence>
<name>A0A377W2Y4_KLEPN</name>
<evidence type="ECO:0000313" key="2">
    <source>
        <dbReference type="EMBL" id="STT49234.1"/>
    </source>
</evidence>
<reference evidence="2 3" key="1">
    <citation type="submission" date="2018-06" db="EMBL/GenBank/DDBJ databases">
        <authorList>
            <consortium name="Pathogen Informatics"/>
            <person name="Doyle S."/>
        </authorList>
    </citation>
    <scope>NUCLEOTIDE SEQUENCE [LARGE SCALE GENOMIC DNA]</scope>
    <source>
        <strain evidence="2 3">NCTC9637</strain>
    </source>
</reference>
<dbReference type="GO" id="GO:0003677">
    <property type="term" value="F:DNA binding"/>
    <property type="evidence" value="ECO:0007669"/>
    <property type="project" value="UniProtKB-KW"/>
</dbReference>
<sequence>MAGRIDYDIEKYQFTEAGETPRLREQWREVYLECRQLRAGAEERLRIALLNVDYVTSFELPFRLLLVRAPQLIADVRETLQLSRKAAVFNGKRYGCVYSLKQDLQAVPEAFHYRLANRIRRVDATGLTAAPYQQIAREIKPARERLRQALNAGLPVTALDALFWFGQSASGGGHRAVAPVRYGDCHDGGGGQRQFVQYHPTSARLPPGQRVSRQPFAQPLPLQTVDHCPVEPDAQPSGDRPRGRFQPCAGDEHEEH</sequence>
<dbReference type="EMBL" id="UGLB01000003">
    <property type="protein sequence ID" value="STT49234.1"/>
    <property type="molecule type" value="Genomic_DNA"/>
</dbReference>
<proteinExistence type="predicted"/>
<protein>
    <submittedName>
        <fullName evidence="2">DNA-binding protein</fullName>
    </submittedName>
</protein>
<feature type="region of interest" description="Disordered" evidence="1">
    <location>
        <begin position="222"/>
        <end position="256"/>
    </location>
</feature>
<dbReference type="Proteomes" id="UP000255099">
    <property type="component" value="Unassembled WGS sequence"/>
</dbReference>
<organism evidence="2 3">
    <name type="scientific">Klebsiella pneumoniae</name>
    <dbReference type="NCBI Taxonomy" id="573"/>
    <lineage>
        <taxon>Bacteria</taxon>
        <taxon>Pseudomonadati</taxon>
        <taxon>Pseudomonadota</taxon>
        <taxon>Gammaproteobacteria</taxon>
        <taxon>Enterobacterales</taxon>
        <taxon>Enterobacteriaceae</taxon>
        <taxon>Klebsiella/Raoultella group</taxon>
        <taxon>Klebsiella</taxon>
        <taxon>Klebsiella pneumoniae complex</taxon>
    </lineage>
</organism>
<keyword evidence="2" id="KW-0238">DNA-binding</keyword>
<accession>A0A377W2Y4</accession>
<gene>
    <name evidence="2" type="ORF">NCTC9637_04186</name>
</gene>
<dbReference type="AlphaFoldDB" id="A0A377W2Y4"/>